<dbReference type="SUPFAM" id="SSF88659">
    <property type="entry name" value="Sigma3 and sigma4 domains of RNA polymerase sigma factors"/>
    <property type="match status" value="1"/>
</dbReference>
<dbReference type="InterPro" id="IPR039425">
    <property type="entry name" value="RNA_pol_sigma-70-like"/>
</dbReference>
<dbReference type="OrthoDB" id="7376212at2"/>
<gene>
    <name evidence="10" type="ORF">DFR74_103506</name>
</gene>
<feature type="domain" description="RNA polymerase sigma-70 region 2" evidence="7">
    <location>
        <begin position="12"/>
        <end position="80"/>
    </location>
</feature>
<dbReference type="SUPFAM" id="SSF88946">
    <property type="entry name" value="Sigma2 domain of RNA polymerase sigma factors"/>
    <property type="match status" value="1"/>
</dbReference>
<dbReference type="Pfam" id="PF08281">
    <property type="entry name" value="Sigma70_r4_2"/>
    <property type="match status" value="1"/>
</dbReference>
<dbReference type="InterPro" id="IPR036388">
    <property type="entry name" value="WH-like_DNA-bd_sf"/>
</dbReference>
<feature type="domain" description="SnoaL-like" evidence="9">
    <location>
        <begin position="200"/>
        <end position="296"/>
    </location>
</feature>
<dbReference type="AlphaFoldDB" id="A0A366DUH5"/>
<dbReference type="Gene3D" id="1.10.10.10">
    <property type="entry name" value="Winged helix-like DNA-binding domain superfamily/Winged helix DNA-binding domain"/>
    <property type="match status" value="1"/>
</dbReference>
<evidence type="ECO:0000256" key="5">
    <source>
        <dbReference type="ARBA" id="ARBA00023125"/>
    </source>
</evidence>
<dbReference type="PANTHER" id="PTHR43133">
    <property type="entry name" value="RNA POLYMERASE ECF-TYPE SIGMA FACTO"/>
    <property type="match status" value="1"/>
</dbReference>
<dbReference type="InterPro" id="IPR014305">
    <property type="entry name" value="RNA_pol_sigma-G_actinobac"/>
</dbReference>
<dbReference type="InterPro" id="IPR013325">
    <property type="entry name" value="RNA_pol_sigma_r2"/>
</dbReference>
<dbReference type="GO" id="GO:0003677">
    <property type="term" value="F:DNA binding"/>
    <property type="evidence" value="ECO:0007669"/>
    <property type="project" value="UniProtKB-KW"/>
</dbReference>
<comment type="subunit">
    <text evidence="2">Interacts transiently with the RNA polymerase catalytic core formed by RpoA, RpoB, RpoC and RpoZ (2 alpha, 1 beta, 1 beta' and 1 omega subunit) to form the RNA polymerase holoenzyme that can initiate transcription.</text>
</comment>
<dbReference type="NCBIfam" id="TIGR02960">
    <property type="entry name" value="SigX5"/>
    <property type="match status" value="1"/>
</dbReference>
<dbReference type="InterPro" id="IPR013249">
    <property type="entry name" value="RNA_pol_sigma70_r4_t2"/>
</dbReference>
<evidence type="ECO:0000256" key="6">
    <source>
        <dbReference type="ARBA" id="ARBA00023163"/>
    </source>
</evidence>
<dbReference type="InterPro" id="IPR037401">
    <property type="entry name" value="SnoaL-like"/>
</dbReference>
<evidence type="ECO:0000313" key="10">
    <source>
        <dbReference type="EMBL" id="RBO92858.1"/>
    </source>
</evidence>
<dbReference type="RefSeq" id="WP_067513518.1">
    <property type="nucleotide sequence ID" value="NZ_CP107943.1"/>
</dbReference>
<evidence type="ECO:0000256" key="4">
    <source>
        <dbReference type="ARBA" id="ARBA00023082"/>
    </source>
</evidence>
<keyword evidence="5" id="KW-0238">DNA-binding</keyword>
<dbReference type="CDD" id="cd06171">
    <property type="entry name" value="Sigma70_r4"/>
    <property type="match status" value="1"/>
</dbReference>
<name>A0A366DUH5_9NOCA</name>
<protein>
    <submittedName>
        <fullName evidence="10">RNA polymerase ECF family sigma subunit</fullName>
    </submittedName>
</protein>
<dbReference type="InterPro" id="IPR007627">
    <property type="entry name" value="RNA_pol_sigma70_r2"/>
</dbReference>
<evidence type="ECO:0000256" key="2">
    <source>
        <dbReference type="ARBA" id="ARBA00011344"/>
    </source>
</evidence>
<dbReference type="NCBIfam" id="TIGR02937">
    <property type="entry name" value="sigma70-ECF"/>
    <property type="match status" value="1"/>
</dbReference>
<organism evidence="10 11">
    <name type="scientific">Nocardia puris</name>
    <dbReference type="NCBI Taxonomy" id="208602"/>
    <lineage>
        <taxon>Bacteria</taxon>
        <taxon>Bacillati</taxon>
        <taxon>Actinomycetota</taxon>
        <taxon>Actinomycetes</taxon>
        <taxon>Mycobacteriales</taxon>
        <taxon>Nocardiaceae</taxon>
        <taxon>Nocardia</taxon>
    </lineage>
</organism>
<feature type="domain" description="RNA polymerase sigma factor 70 region 4 type 2" evidence="8">
    <location>
        <begin position="124"/>
        <end position="174"/>
    </location>
</feature>
<dbReference type="SUPFAM" id="SSF54427">
    <property type="entry name" value="NTF2-like"/>
    <property type="match status" value="1"/>
</dbReference>
<keyword evidence="4" id="KW-0731">Sigma factor</keyword>
<evidence type="ECO:0000256" key="1">
    <source>
        <dbReference type="ARBA" id="ARBA00010641"/>
    </source>
</evidence>
<dbReference type="STRING" id="1210090.GCA_001613185_05973"/>
<dbReference type="GO" id="GO:0016987">
    <property type="term" value="F:sigma factor activity"/>
    <property type="evidence" value="ECO:0007669"/>
    <property type="project" value="UniProtKB-KW"/>
</dbReference>
<dbReference type="Gene3D" id="1.10.1740.10">
    <property type="match status" value="1"/>
</dbReference>
<evidence type="ECO:0000256" key="3">
    <source>
        <dbReference type="ARBA" id="ARBA00023015"/>
    </source>
</evidence>
<dbReference type="EMBL" id="QNRE01000003">
    <property type="protein sequence ID" value="RBO92858.1"/>
    <property type="molecule type" value="Genomic_DNA"/>
</dbReference>
<evidence type="ECO:0000259" key="8">
    <source>
        <dbReference type="Pfam" id="PF08281"/>
    </source>
</evidence>
<dbReference type="Pfam" id="PF04542">
    <property type="entry name" value="Sigma70_r2"/>
    <property type="match status" value="1"/>
</dbReference>
<keyword evidence="11" id="KW-1185">Reference proteome</keyword>
<dbReference type="InterPro" id="IPR032710">
    <property type="entry name" value="NTF2-like_dom_sf"/>
</dbReference>
<dbReference type="Gene3D" id="3.10.450.50">
    <property type="match status" value="1"/>
</dbReference>
<evidence type="ECO:0000313" key="11">
    <source>
        <dbReference type="Proteomes" id="UP000252586"/>
    </source>
</evidence>
<reference evidence="10 11" key="1">
    <citation type="submission" date="2018-06" db="EMBL/GenBank/DDBJ databases">
        <title>Genomic Encyclopedia of Type Strains, Phase IV (KMG-IV): sequencing the most valuable type-strain genomes for metagenomic binning, comparative biology and taxonomic classification.</title>
        <authorList>
            <person name="Goeker M."/>
        </authorList>
    </citation>
    <scope>NUCLEOTIDE SEQUENCE [LARGE SCALE GENOMIC DNA]</scope>
    <source>
        <strain evidence="10 11">DSM 44599</strain>
    </source>
</reference>
<dbReference type="Proteomes" id="UP000252586">
    <property type="component" value="Unassembled WGS sequence"/>
</dbReference>
<dbReference type="GO" id="GO:0006352">
    <property type="term" value="P:DNA-templated transcription initiation"/>
    <property type="evidence" value="ECO:0007669"/>
    <property type="project" value="InterPro"/>
</dbReference>
<dbReference type="NCBIfam" id="NF006089">
    <property type="entry name" value="PRK08241.1"/>
    <property type="match status" value="1"/>
</dbReference>
<comment type="caution">
    <text evidence="10">The sequence shown here is derived from an EMBL/GenBank/DDBJ whole genome shotgun (WGS) entry which is preliminary data.</text>
</comment>
<accession>A0A366DUH5</accession>
<evidence type="ECO:0000259" key="9">
    <source>
        <dbReference type="Pfam" id="PF12680"/>
    </source>
</evidence>
<proteinExistence type="inferred from homology"/>
<dbReference type="PANTHER" id="PTHR43133:SF65">
    <property type="entry name" value="ECF RNA POLYMERASE SIGMA FACTOR SIGG"/>
    <property type="match status" value="1"/>
</dbReference>
<dbReference type="InterPro" id="IPR013324">
    <property type="entry name" value="RNA_pol_sigma_r3/r4-like"/>
</dbReference>
<keyword evidence="6" id="KW-0804">Transcription</keyword>
<dbReference type="Pfam" id="PF12680">
    <property type="entry name" value="SnoaL_2"/>
    <property type="match status" value="1"/>
</dbReference>
<dbReference type="InterPro" id="IPR014284">
    <property type="entry name" value="RNA_pol_sigma-70_dom"/>
</dbReference>
<keyword evidence="3" id="KW-0805">Transcription regulation</keyword>
<comment type="similarity">
    <text evidence="1">Belongs to the sigma-70 factor family. ECF subfamily.</text>
</comment>
<sequence length="316" mass="35459">MSEGPGEEFERLVEPLRAELHLHCYRMLGSVHDADDAVQESLLRAWRHLDRLTDRSGVRPWLYRIATNRCLTLIETRRRRELPVDLGPGAPLNEIAWLEPYPDADVRGRAPEARYEAREAVELAFVAALQHLPGNQRAALVLRDVLGFSARETAELLDTSVAAVNSALQRARAAVDDRLAGDTQQRALRDFGAGELRELARRYTDAWEAGDVSAIVDLLSADARYSMPPLPEWYAGHAAIRDFLVEGPLHHRWRFLPASANGQPAFGTYMWDEERQVFAAMALDVIAVREGAITEVVSFLHPALFPMFGLPEYVES</sequence>
<evidence type="ECO:0000259" key="7">
    <source>
        <dbReference type="Pfam" id="PF04542"/>
    </source>
</evidence>